<evidence type="ECO:0000313" key="3">
    <source>
        <dbReference type="Proteomes" id="UP000177088"/>
    </source>
</evidence>
<protein>
    <recommendedName>
        <fullName evidence="4">DUF4239 domain-containing protein</fullName>
    </recommendedName>
</protein>
<dbReference type="AlphaFoldDB" id="A0A1F7U7P4"/>
<evidence type="ECO:0000256" key="1">
    <source>
        <dbReference type="SAM" id="Phobius"/>
    </source>
</evidence>
<keyword evidence="1" id="KW-0472">Membrane</keyword>
<reference evidence="2 3" key="1">
    <citation type="journal article" date="2016" name="Nat. Commun.">
        <title>Thousands of microbial genomes shed light on interconnected biogeochemical processes in an aquifer system.</title>
        <authorList>
            <person name="Anantharaman K."/>
            <person name="Brown C.T."/>
            <person name="Hug L.A."/>
            <person name="Sharon I."/>
            <person name="Castelle C.J."/>
            <person name="Probst A.J."/>
            <person name="Thomas B.C."/>
            <person name="Singh A."/>
            <person name="Wilkins M.J."/>
            <person name="Karaoz U."/>
            <person name="Brodie E.L."/>
            <person name="Williams K.H."/>
            <person name="Hubbard S.S."/>
            <person name="Banfield J.F."/>
        </authorList>
    </citation>
    <scope>NUCLEOTIDE SEQUENCE [LARGE SCALE GENOMIC DNA]</scope>
</reference>
<gene>
    <name evidence="2" type="ORF">A3C96_00405</name>
</gene>
<evidence type="ECO:0008006" key="4">
    <source>
        <dbReference type="Google" id="ProtNLM"/>
    </source>
</evidence>
<dbReference type="EMBL" id="MGEA01000031">
    <property type="protein sequence ID" value="OGL74275.1"/>
    <property type="molecule type" value="Genomic_DNA"/>
</dbReference>
<evidence type="ECO:0000313" key="2">
    <source>
        <dbReference type="EMBL" id="OGL74275.1"/>
    </source>
</evidence>
<sequence>MRLKSSDLIRLGVIVAASFSLSYGLPPIGTGKSVTSVFNMLLLFSFLVGFFINRALERRKTVVNGIEVELSRLRRIYNLSKRVSQSEWAPPMHAALRKYHVQVARDLFAYAEALEDYRVIASMVYDYVPVTEKDRVVFADLLQTTRDIALERRPLERSLDSRIPGYGWAVTILIVIGVGLLLLMNRGDGLTAFSVGATLTGLISVLDLLFRTDRFAPEEVARFQKLYRDNVAN</sequence>
<accession>A0A1F7U7P4</accession>
<organism evidence="2 3">
    <name type="scientific">Candidatus Uhrbacteria bacterium RIFCSPHIGHO2_02_FULL_60_10</name>
    <dbReference type="NCBI Taxonomy" id="1802392"/>
    <lineage>
        <taxon>Bacteria</taxon>
        <taxon>Candidatus Uhriibacteriota</taxon>
    </lineage>
</organism>
<dbReference type="Proteomes" id="UP000177088">
    <property type="component" value="Unassembled WGS sequence"/>
</dbReference>
<proteinExistence type="predicted"/>
<keyword evidence="1" id="KW-0812">Transmembrane</keyword>
<keyword evidence="1" id="KW-1133">Transmembrane helix</keyword>
<dbReference type="InterPro" id="IPR025333">
    <property type="entry name" value="DUF4239"/>
</dbReference>
<name>A0A1F7U7P4_9BACT</name>
<feature type="transmembrane region" description="Helical" evidence="1">
    <location>
        <begin position="190"/>
        <end position="210"/>
    </location>
</feature>
<feature type="transmembrane region" description="Helical" evidence="1">
    <location>
        <begin position="34"/>
        <end position="52"/>
    </location>
</feature>
<comment type="caution">
    <text evidence="2">The sequence shown here is derived from an EMBL/GenBank/DDBJ whole genome shotgun (WGS) entry which is preliminary data.</text>
</comment>
<feature type="transmembrane region" description="Helical" evidence="1">
    <location>
        <begin position="163"/>
        <end position="184"/>
    </location>
</feature>
<dbReference type="Pfam" id="PF14023">
    <property type="entry name" value="Bestrophin-like"/>
    <property type="match status" value="1"/>
</dbReference>